<gene>
    <name evidence="4" type="ORF">CPB84DRAFT_1719121</name>
    <name evidence="5" type="ORF">CPB84DRAFT_1959482</name>
</gene>
<keyword evidence="1" id="KW-0560">Oxidoreductase</keyword>
<proteinExistence type="inferred from homology"/>
<dbReference type="InterPro" id="IPR001509">
    <property type="entry name" value="Epimerase_deHydtase"/>
</dbReference>
<dbReference type="EMBL" id="JADNYJ010000645">
    <property type="protein sequence ID" value="KAF8868457.1"/>
    <property type="molecule type" value="Genomic_DNA"/>
</dbReference>
<dbReference type="EMBL" id="JADNYJ010000013">
    <property type="protein sequence ID" value="KAF8907945.1"/>
    <property type="molecule type" value="Genomic_DNA"/>
</dbReference>
<accession>A0A9P5NVQ4</accession>
<keyword evidence="6" id="KW-1185">Reference proteome</keyword>
<dbReference type="Gene3D" id="3.40.50.720">
    <property type="entry name" value="NAD(P)-binding Rossmann-like Domain"/>
    <property type="match status" value="1"/>
</dbReference>
<dbReference type="Proteomes" id="UP000724874">
    <property type="component" value="Unassembled WGS sequence"/>
</dbReference>
<dbReference type="PANTHER" id="PTHR10366:SF564">
    <property type="entry name" value="STEROL-4-ALPHA-CARBOXYLATE 3-DEHYDROGENASE, DECARBOXYLATING"/>
    <property type="match status" value="1"/>
</dbReference>
<dbReference type="Pfam" id="PF01370">
    <property type="entry name" value="Epimerase"/>
    <property type="match status" value="1"/>
</dbReference>
<dbReference type="OrthoDB" id="2735536at2759"/>
<dbReference type="InterPro" id="IPR036291">
    <property type="entry name" value="NAD(P)-bd_dom_sf"/>
</dbReference>
<evidence type="ECO:0000313" key="6">
    <source>
        <dbReference type="Proteomes" id="UP000724874"/>
    </source>
</evidence>
<dbReference type="InterPro" id="IPR050425">
    <property type="entry name" value="NAD(P)_dehydrat-like"/>
</dbReference>
<protein>
    <submittedName>
        <fullName evidence="5">D-lactaldehyde dehydrogenase</fullName>
    </submittedName>
</protein>
<dbReference type="AlphaFoldDB" id="A0A9P5NVQ4"/>
<organism evidence="5 6">
    <name type="scientific">Gymnopilus junonius</name>
    <name type="common">Spectacular rustgill mushroom</name>
    <name type="synonym">Gymnopilus spectabilis subsp. junonius</name>
    <dbReference type="NCBI Taxonomy" id="109634"/>
    <lineage>
        <taxon>Eukaryota</taxon>
        <taxon>Fungi</taxon>
        <taxon>Dikarya</taxon>
        <taxon>Basidiomycota</taxon>
        <taxon>Agaricomycotina</taxon>
        <taxon>Agaricomycetes</taxon>
        <taxon>Agaricomycetidae</taxon>
        <taxon>Agaricales</taxon>
        <taxon>Agaricineae</taxon>
        <taxon>Hymenogastraceae</taxon>
        <taxon>Gymnopilus</taxon>
    </lineage>
</organism>
<comment type="similarity">
    <text evidence="2">Belongs to the NAD(P)-dependent epimerase/dehydratase family. Dihydroflavonol-4-reductase subfamily.</text>
</comment>
<evidence type="ECO:0000256" key="1">
    <source>
        <dbReference type="ARBA" id="ARBA00023002"/>
    </source>
</evidence>
<evidence type="ECO:0000259" key="3">
    <source>
        <dbReference type="Pfam" id="PF01370"/>
    </source>
</evidence>
<evidence type="ECO:0000313" key="4">
    <source>
        <dbReference type="EMBL" id="KAF8868457.1"/>
    </source>
</evidence>
<feature type="domain" description="NAD-dependent epimerase/dehydratase" evidence="3">
    <location>
        <begin position="12"/>
        <end position="265"/>
    </location>
</feature>
<dbReference type="FunFam" id="3.40.50.720:FF:000085">
    <property type="entry name" value="Dihydroflavonol reductase"/>
    <property type="match status" value="1"/>
</dbReference>
<sequence>MPIVEPNANTRVLVTGANGYIAMWVVDNLLEQGYTVRGVVRSLEKGKRLQELFSSYGDRLELFVVEDMTKESAFDEAVTDVDAIEHMASPVTLSAVDPDEYIKPALQGTLGILESALKFGNKLKRIVITSSAAAIYSTVTVPTRTFDETEWADEAIKVVRDIGKDAPPLVKYRASKTLAEKAAWEFYNKHKTIIQWDLVVLNPPLVIGPTLQKVRSPKDINVSLGYFYGMMTQDKSDEELKATYNFVDVRDVAAAHVAVLKDGKAAGERIILSNGASTWQDTRNFIYSLRPDLYTSGILPRGNLELDNTVSYKYNPEKGKKILGLKYISEEKMIIDLLEDFQARGWLAKSPDI</sequence>
<evidence type="ECO:0000313" key="5">
    <source>
        <dbReference type="EMBL" id="KAF8907945.1"/>
    </source>
</evidence>
<name>A0A9P5NVQ4_GYMJU</name>
<evidence type="ECO:0000256" key="2">
    <source>
        <dbReference type="ARBA" id="ARBA00023445"/>
    </source>
</evidence>
<reference evidence="5" key="1">
    <citation type="submission" date="2020-11" db="EMBL/GenBank/DDBJ databases">
        <authorList>
            <consortium name="DOE Joint Genome Institute"/>
            <person name="Ahrendt S."/>
            <person name="Riley R."/>
            <person name="Andreopoulos W."/>
            <person name="LaButti K."/>
            <person name="Pangilinan J."/>
            <person name="Ruiz-duenas F.J."/>
            <person name="Barrasa J.M."/>
            <person name="Sanchez-Garcia M."/>
            <person name="Camarero S."/>
            <person name="Miyauchi S."/>
            <person name="Serrano A."/>
            <person name="Linde D."/>
            <person name="Babiker R."/>
            <person name="Drula E."/>
            <person name="Ayuso-Fernandez I."/>
            <person name="Pacheco R."/>
            <person name="Padilla G."/>
            <person name="Ferreira P."/>
            <person name="Barriuso J."/>
            <person name="Kellner H."/>
            <person name="Castanera R."/>
            <person name="Alfaro M."/>
            <person name="Ramirez L."/>
            <person name="Pisabarro A.G."/>
            <person name="Kuo A."/>
            <person name="Tritt A."/>
            <person name="Lipzen A."/>
            <person name="He G."/>
            <person name="Yan M."/>
            <person name="Ng V."/>
            <person name="Cullen D."/>
            <person name="Martin F."/>
            <person name="Rosso M.-N."/>
            <person name="Henrissat B."/>
            <person name="Hibbett D."/>
            <person name="Martinez A.T."/>
            <person name="Grigoriev I.V."/>
        </authorList>
    </citation>
    <scope>NUCLEOTIDE SEQUENCE</scope>
    <source>
        <strain evidence="5">AH 44721</strain>
    </source>
</reference>
<comment type="caution">
    <text evidence="5">The sequence shown here is derived from an EMBL/GenBank/DDBJ whole genome shotgun (WGS) entry which is preliminary data.</text>
</comment>
<dbReference type="PANTHER" id="PTHR10366">
    <property type="entry name" value="NAD DEPENDENT EPIMERASE/DEHYDRATASE"/>
    <property type="match status" value="1"/>
</dbReference>
<dbReference type="GO" id="GO:0016616">
    <property type="term" value="F:oxidoreductase activity, acting on the CH-OH group of donors, NAD or NADP as acceptor"/>
    <property type="evidence" value="ECO:0007669"/>
    <property type="project" value="TreeGrafter"/>
</dbReference>
<dbReference type="SUPFAM" id="SSF51735">
    <property type="entry name" value="NAD(P)-binding Rossmann-fold domains"/>
    <property type="match status" value="1"/>
</dbReference>